<proteinExistence type="predicted"/>
<reference evidence="1 2" key="1">
    <citation type="submission" date="2017-11" db="EMBL/GenBank/DDBJ databases">
        <authorList>
            <person name="Laing C."/>
            <person name="Caston J.C."/>
            <person name="Del V.M."/>
            <person name="Young O.M."/>
            <person name="Nayek S."/>
            <person name="Hughes L.E."/>
            <person name="Garlena R.A."/>
            <person name="Russell D.A."/>
            <person name="Pope W.H."/>
            <person name="Jacobs-Sera D."/>
            <person name="Hendrix R.W."/>
            <person name="Hatfull G.F."/>
        </authorList>
    </citation>
    <scope>NUCLEOTIDE SEQUENCE [LARGE SCALE GENOMIC DNA]</scope>
</reference>
<sequence length="487" mass="50846">MAVRYYSSTAAETTLSGTINSSATAITVGSVTGFPVSFPYTLALDYEGASEELVDVTAAAGTSLTIVRAADGTSATSHSAGARVRHVSSARDFRDSRTHEENVAGVHGLSGNVVGTTDTQTLSNKTLVNATGTLNRIDILSEGGTAWQTTINGDIDFNTNLTQWKRGPSEPHEVATLRNNGALYVRNQDAAADSVYNTYRLRATKDDGSTDIFYVLSGGEVKALQDTGQNGITVQPRADNSTSRAFGVRNAANNTTLFAVMQDGRVDINGTNPAFSQFDITAPAGQSADMMRVMDNGGNTRFAVQSTGRSLANRGMTVSQPGLTSGAVLQVGGTNAGYTGNLQQWVSPSNTIVANIDQNGRAEFGQETATGTSVVTAAAGFSVNSATVGVKKAGWIFVRIILERTGGPLIANSEGNISDTAACTVAAAWRPDSVLGSTDTVFPMGASITGGMVRLIPSTGLVELTDLHSSSEIRNGDFVRITLQYPA</sequence>
<evidence type="ECO:0000313" key="2">
    <source>
        <dbReference type="Proteomes" id="UP000240735"/>
    </source>
</evidence>
<dbReference type="Proteomes" id="UP000240735">
    <property type="component" value="Segment"/>
</dbReference>
<gene>
    <name evidence="1" type="ORF">SEA_MANUEL_42</name>
</gene>
<name>A0A2H4PQZ1_9CAUD</name>
<protein>
    <submittedName>
        <fullName evidence="1">Uncharacterized protein</fullName>
    </submittedName>
</protein>
<keyword evidence="2" id="KW-1185">Reference proteome</keyword>
<dbReference type="EMBL" id="MG518519">
    <property type="protein sequence ID" value="ATW69340.1"/>
    <property type="molecule type" value="Genomic_DNA"/>
</dbReference>
<accession>A0A2H4PQZ1</accession>
<organism evidence="1 2">
    <name type="scientific">Streptomyces phage Manuel</name>
    <dbReference type="NCBI Taxonomy" id="2053812"/>
    <lineage>
        <taxon>Viruses</taxon>
        <taxon>Duplodnaviria</taxon>
        <taxon>Heunggongvirae</taxon>
        <taxon>Uroviricota</taxon>
        <taxon>Caudoviricetes</taxon>
        <taxon>Beephvirinae</taxon>
        <taxon>Manuelvirus</taxon>
        <taxon>Manuelvirus manuel</taxon>
    </lineage>
</organism>
<evidence type="ECO:0000313" key="1">
    <source>
        <dbReference type="EMBL" id="ATW69340.1"/>
    </source>
</evidence>